<dbReference type="InterPro" id="IPR001296">
    <property type="entry name" value="Glyco_trans_1"/>
</dbReference>
<dbReference type="PANTHER" id="PTHR45947:SF3">
    <property type="entry name" value="SULFOQUINOVOSYL TRANSFERASE SQD2"/>
    <property type="match status" value="1"/>
</dbReference>
<gene>
    <name evidence="3" type="ORF">UU14_C0038G0003</name>
</gene>
<dbReference type="EMBL" id="LBZM01000038">
    <property type="protein sequence ID" value="KKR71007.1"/>
    <property type="molecule type" value="Genomic_DNA"/>
</dbReference>
<accession>A0A0G0W6Y6</accession>
<evidence type="ECO:0000259" key="2">
    <source>
        <dbReference type="Pfam" id="PF13439"/>
    </source>
</evidence>
<proteinExistence type="predicted"/>
<reference evidence="3 4" key="1">
    <citation type="journal article" date="2015" name="Nature">
        <title>rRNA introns, odd ribosomes, and small enigmatic genomes across a large radiation of phyla.</title>
        <authorList>
            <person name="Brown C.T."/>
            <person name="Hug L.A."/>
            <person name="Thomas B.C."/>
            <person name="Sharon I."/>
            <person name="Castelle C.J."/>
            <person name="Singh A."/>
            <person name="Wilkins M.J."/>
            <person name="Williams K.H."/>
            <person name="Banfield J.F."/>
        </authorList>
    </citation>
    <scope>NUCLEOTIDE SEQUENCE [LARGE SCALE GENOMIC DNA]</scope>
</reference>
<dbReference type="InterPro" id="IPR028098">
    <property type="entry name" value="Glyco_trans_4-like_N"/>
</dbReference>
<evidence type="ECO:0000313" key="3">
    <source>
        <dbReference type="EMBL" id="KKR71007.1"/>
    </source>
</evidence>
<organism evidence="3 4">
    <name type="scientific">Candidatus Roizmanbacteria bacterium GW2011_GWB1_40_7</name>
    <dbReference type="NCBI Taxonomy" id="1618482"/>
    <lineage>
        <taxon>Bacteria</taxon>
        <taxon>Candidatus Roizmaniibacteriota</taxon>
    </lineage>
</organism>
<dbReference type="Gene3D" id="3.40.50.2000">
    <property type="entry name" value="Glycogen Phosphorylase B"/>
    <property type="match status" value="2"/>
</dbReference>
<dbReference type="AlphaFoldDB" id="A0A0G0W6Y6"/>
<sequence length="414" mass="46550">MFPLWGNGSASFLRALSSELVERSHDIAIVAPDKRILPGIKHYVVSPPQMGVFVGHPELPKAKRFDEMSGKELGEIYTSYLKTTVNAVADFNPEIIHVFHTAFLPGIARVIKILFGIKYIITTHGSDLSYLAKDRRFMGLINDANKVARFITANSDFTRKWYLDMFGLDQRHKSTVIMGGVNLEDYKKDPAEIEIINNKYGLKGKRVVLFTGRLTKNKGVDFLVRAASSIKGTVVIVGDGPERKNLEDEIKENKINNVVMVGYINTGDQRLFHAFYERTDVFVSPSVWDEPLGLTILEAMAAGAPVVATRRGGVLSSIQDKVNGFLVKPRNSREIAEVVNILLADDRLRKKISSAAYKTVVERFTWERIAGQFENIYKQFKYSTSEYLARVKGMNPQLSEQMRSLRKLGISVNI</sequence>
<feature type="domain" description="Glycosyltransferase subfamily 4-like N-terminal" evidence="2">
    <location>
        <begin position="7"/>
        <end position="184"/>
    </location>
</feature>
<dbReference type="Pfam" id="PF00534">
    <property type="entry name" value="Glycos_transf_1"/>
    <property type="match status" value="1"/>
</dbReference>
<dbReference type="Proteomes" id="UP000034664">
    <property type="component" value="Unassembled WGS sequence"/>
</dbReference>
<dbReference type="CDD" id="cd03801">
    <property type="entry name" value="GT4_PimA-like"/>
    <property type="match status" value="1"/>
</dbReference>
<evidence type="ECO:0000313" key="4">
    <source>
        <dbReference type="Proteomes" id="UP000034664"/>
    </source>
</evidence>
<dbReference type="GO" id="GO:0016758">
    <property type="term" value="F:hexosyltransferase activity"/>
    <property type="evidence" value="ECO:0007669"/>
    <property type="project" value="TreeGrafter"/>
</dbReference>
<keyword evidence="3" id="KW-0808">Transferase</keyword>
<name>A0A0G0W6Y6_9BACT</name>
<feature type="domain" description="Glycosyl transferase family 1" evidence="1">
    <location>
        <begin position="194"/>
        <end position="358"/>
    </location>
</feature>
<dbReference type="PANTHER" id="PTHR45947">
    <property type="entry name" value="SULFOQUINOVOSYL TRANSFERASE SQD2"/>
    <property type="match status" value="1"/>
</dbReference>
<comment type="caution">
    <text evidence="3">The sequence shown here is derived from an EMBL/GenBank/DDBJ whole genome shotgun (WGS) entry which is preliminary data.</text>
</comment>
<evidence type="ECO:0000259" key="1">
    <source>
        <dbReference type="Pfam" id="PF00534"/>
    </source>
</evidence>
<dbReference type="InterPro" id="IPR050194">
    <property type="entry name" value="Glycosyltransferase_grp1"/>
</dbReference>
<protein>
    <submittedName>
        <fullName evidence="3">Glycosyl transferase group 1</fullName>
    </submittedName>
</protein>
<dbReference type="SUPFAM" id="SSF53756">
    <property type="entry name" value="UDP-Glycosyltransferase/glycogen phosphorylase"/>
    <property type="match status" value="1"/>
</dbReference>
<dbReference type="Pfam" id="PF13439">
    <property type="entry name" value="Glyco_transf_4"/>
    <property type="match status" value="1"/>
</dbReference>